<feature type="signal peptide" evidence="2">
    <location>
        <begin position="1"/>
        <end position="36"/>
    </location>
</feature>
<dbReference type="AlphaFoldDB" id="A0A2G7T8P7"/>
<keyword evidence="2" id="KW-0732">Signal</keyword>
<proteinExistence type="predicted"/>
<feature type="region of interest" description="Disordered" evidence="1">
    <location>
        <begin position="38"/>
        <end position="67"/>
    </location>
</feature>
<feature type="compositionally biased region" description="Low complexity" evidence="1">
    <location>
        <begin position="39"/>
        <end position="48"/>
    </location>
</feature>
<accession>A0A2G7T8P7</accession>
<name>A0A2G7T8P7_9FLAO</name>
<evidence type="ECO:0000256" key="2">
    <source>
        <dbReference type="SAM" id="SignalP"/>
    </source>
</evidence>
<evidence type="ECO:0000256" key="1">
    <source>
        <dbReference type="SAM" id="MobiDB-lite"/>
    </source>
</evidence>
<reference evidence="3" key="1">
    <citation type="submission" date="2017-10" db="EMBL/GenBank/DDBJ databases">
        <title>Chryseobacterium sp. B5 is a hydrocarbonoclastic and plant growth promoting bacterium.</title>
        <authorList>
            <person name="Thijs S."/>
            <person name="Gkorezis P."/>
            <person name="Van Hamme J."/>
        </authorList>
    </citation>
    <scope>NUCLEOTIDE SEQUENCE</scope>
    <source>
        <strain evidence="3">B5</strain>
    </source>
</reference>
<evidence type="ECO:0000313" key="3">
    <source>
        <dbReference type="EMBL" id="PII36279.1"/>
    </source>
</evidence>
<protein>
    <submittedName>
        <fullName evidence="3">Uncharacterized protein</fullName>
    </submittedName>
</protein>
<gene>
    <name evidence="3" type="ORF">CTI11_08525</name>
</gene>
<sequence length="198" mass="21500">MPMPQPKSTWLPACRIRWTACLVATLALSVSAPAHTSEAADNATATPTPAAPRDPVPADFSRPSKASIPSPTVLRAYLQLKERRAGTSMAGRPQHFCFVQQRSTPPEDPGPFVWMIWQDGGEILNLGRLPAQIHATAQEAEEDGQGLARSKSIHLATDVRETAEEISGSSFLVERAWVNRLLAQCKAKGRTIKVTPAR</sequence>
<dbReference type="EMBL" id="PEKC01000022">
    <property type="protein sequence ID" value="PII36279.1"/>
    <property type="molecule type" value="Genomic_DNA"/>
</dbReference>
<comment type="caution">
    <text evidence="3">The sequence shown here is derived from an EMBL/GenBank/DDBJ whole genome shotgun (WGS) entry which is preliminary data.</text>
</comment>
<organism evidence="3">
    <name type="scientific">Chryseobacterium sp. B5</name>
    <dbReference type="NCBI Taxonomy" id="2050562"/>
    <lineage>
        <taxon>Bacteria</taxon>
        <taxon>Pseudomonadati</taxon>
        <taxon>Bacteroidota</taxon>
        <taxon>Flavobacteriia</taxon>
        <taxon>Flavobacteriales</taxon>
        <taxon>Weeksellaceae</taxon>
        <taxon>Chryseobacterium group</taxon>
        <taxon>Chryseobacterium</taxon>
    </lineage>
</organism>
<feature type="chain" id="PRO_5013970068" evidence="2">
    <location>
        <begin position="37"/>
        <end position="198"/>
    </location>
</feature>